<sequence>MAYKIGLKLWSLNENYINSAITLYENGVYDYIELYAVPNSLDKISIWTDMKSKFNIPFAIHAPHFSSGLDFSNRDKFSSNLKLVELTRAYSLELDAIYTIFHPGIGGKVDESIRQINSIKDFKFIIENKPYVVPMNNAPDAFCIGSTIEMIKKIIDQTGHGFCLDIGHALASANYQKLDPYEYILEFNSLKPSVYHLSDNDSTSIYDTHLHFGDGNIDFKKIHSIIDKDKFLAIETIKDSKENLDDFIKDSKFIKEIK</sequence>
<reference evidence="2 3" key="1">
    <citation type="submission" date="2019-07" db="EMBL/GenBank/DDBJ databases">
        <title>Rapid identification of Enteric Bacteria from Whole Genome Sequences (WGS) using Average Nucleotide Identity (ANI).</title>
        <authorList>
            <person name="Lane C."/>
        </authorList>
    </citation>
    <scope>NUCLEOTIDE SEQUENCE [LARGE SCALE GENOMIC DNA]</scope>
    <source>
        <strain evidence="2 3">D2411</strain>
    </source>
</reference>
<dbReference type="RefSeq" id="WP_147497697.1">
    <property type="nucleotide sequence ID" value="NZ_VOAP01000029.1"/>
</dbReference>
<organism evidence="2 3">
    <name type="scientific">Campylobacter hyointestinalis</name>
    <dbReference type="NCBI Taxonomy" id="198"/>
    <lineage>
        <taxon>Bacteria</taxon>
        <taxon>Pseudomonadati</taxon>
        <taxon>Campylobacterota</taxon>
        <taxon>Epsilonproteobacteria</taxon>
        <taxon>Campylobacterales</taxon>
        <taxon>Campylobacteraceae</taxon>
        <taxon>Campylobacter</taxon>
    </lineage>
</organism>
<dbReference type="InterPro" id="IPR036237">
    <property type="entry name" value="Xyl_isomerase-like_sf"/>
</dbReference>
<accession>A0A562X7K8</accession>
<gene>
    <name evidence="2" type="ORF">YZ82_09270</name>
</gene>
<evidence type="ECO:0000259" key="1">
    <source>
        <dbReference type="Pfam" id="PF01261"/>
    </source>
</evidence>
<feature type="domain" description="Xylose isomerase-like TIM barrel" evidence="1">
    <location>
        <begin position="29"/>
        <end position="256"/>
    </location>
</feature>
<comment type="caution">
    <text evidence="2">The sequence shown here is derived from an EMBL/GenBank/DDBJ whole genome shotgun (WGS) entry which is preliminary data.</text>
</comment>
<proteinExistence type="predicted"/>
<dbReference type="InterPro" id="IPR013022">
    <property type="entry name" value="Xyl_isomerase-like_TIM-brl"/>
</dbReference>
<dbReference type="SUPFAM" id="SSF51658">
    <property type="entry name" value="Xylose isomerase-like"/>
    <property type="match status" value="1"/>
</dbReference>
<dbReference type="Gene3D" id="3.20.20.150">
    <property type="entry name" value="Divalent-metal-dependent TIM barrel enzymes"/>
    <property type="match status" value="1"/>
</dbReference>
<dbReference type="AlphaFoldDB" id="A0A562X7K8"/>
<evidence type="ECO:0000313" key="3">
    <source>
        <dbReference type="Proteomes" id="UP000321812"/>
    </source>
</evidence>
<evidence type="ECO:0000313" key="2">
    <source>
        <dbReference type="EMBL" id="TWO18178.1"/>
    </source>
</evidence>
<name>A0A562X7K8_CAMHY</name>
<dbReference type="Pfam" id="PF01261">
    <property type="entry name" value="AP_endonuc_2"/>
    <property type="match status" value="1"/>
</dbReference>
<dbReference type="Proteomes" id="UP000321812">
    <property type="component" value="Unassembled WGS sequence"/>
</dbReference>
<protein>
    <submittedName>
        <fullName evidence="2">TIM barrel protein</fullName>
    </submittedName>
</protein>
<dbReference type="EMBL" id="VOAP01000029">
    <property type="protein sequence ID" value="TWO18178.1"/>
    <property type="molecule type" value="Genomic_DNA"/>
</dbReference>